<protein>
    <submittedName>
        <fullName evidence="2">Uncharacterized protein</fullName>
    </submittedName>
</protein>
<feature type="compositionally biased region" description="Basic and acidic residues" evidence="1">
    <location>
        <begin position="143"/>
        <end position="153"/>
    </location>
</feature>
<name>F4WFT5_ACREC</name>
<accession>F4WFT5</accession>
<dbReference type="InParanoid" id="F4WFT5"/>
<reference evidence="2" key="1">
    <citation type="submission" date="2011-02" db="EMBL/GenBank/DDBJ databases">
        <title>The genome of the leaf-cutting ant Acromyrmex echinatior suggests key adaptations to social evolution and fungus farming.</title>
        <authorList>
            <person name="Nygaard S."/>
            <person name="Zhang G."/>
        </authorList>
    </citation>
    <scope>NUCLEOTIDE SEQUENCE</scope>
</reference>
<organism evidence="3">
    <name type="scientific">Acromyrmex echinatior</name>
    <name type="common">Panamanian leafcutter ant</name>
    <name type="synonym">Acromyrmex octospinosus echinatior</name>
    <dbReference type="NCBI Taxonomy" id="103372"/>
    <lineage>
        <taxon>Eukaryota</taxon>
        <taxon>Metazoa</taxon>
        <taxon>Ecdysozoa</taxon>
        <taxon>Arthropoda</taxon>
        <taxon>Hexapoda</taxon>
        <taxon>Insecta</taxon>
        <taxon>Pterygota</taxon>
        <taxon>Neoptera</taxon>
        <taxon>Endopterygota</taxon>
        <taxon>Hymenoptera</taxon>
        <taxon>Apocrita</taxon>
        <taxon>Aculeata</taxon>
        <taxon>Formicoidea</taxon>
        <taxon>Formicidae</taxon>
        <taxon>Myrmicinae</taxon>
        <taxon>Acromyrmex</taxon>
    </lineage>
</organism>
<keyword evidence="3" id="KW-1185">Reference proteome</keyword>
<proteinExistence type="predicted"/>
<dbReference type="AlphaFoldDB" id="F4WFT5"/>
<feature type="compositionally biased region" description="Basic and acidic residues" evidence="1">
    <location>
        <begin position="128"/>
        <end position="137"/>
    </location>
</feature>
<sequence length="180" mass="20486">MLSTANPKDFENVTFDALSFFFFLMSEFCRAVASPCKECVISLRTLRSVQHEHLTLMLSPSYVQSNGDLFSSKIEQSSVLTDNLYKPLRQIIDSPGVCAIKRQSRDDNAASASKRERKKEEEEEKEEEAEKASEMFERSATPHKSDDRLHDHVQPITSTPRTMIVSTIESLDNVFGMMTR</sequence>
<evidence type="ECO:0000256" key="1">
    <source>
        <dbReference type="SAM" id="MobiDB-lite"/>
    </source>
</evidence>
<feature type="region of interest" description="Disordered" evidence="1">
    <location>
        <begin position="103"/>
        <end position="160"/>
    </location>
</feature>
<dbReference type="EMBL" id="GL888126">
    <property type="protein sequence ID" value="EGI66940.1"/>
    <property type="molecule type" value="Genomic_DNA"/>
</dbReference>
<gene>
    <name evidence="2" type="ORF">G5I_04501</name>
</gene>
<dbReference type="Proteomes" id="UP000007755">
    <property type="component" value="Unassembled WGS sequence"/>
</dbReference>
<evidence type="ECO:0000313" key="2">
    <source>
        <dbReference type="EMBL" id="EGI66940.1"/>
    </source>
</evidence>
<evidence type="ECO:0000313" key="3">
    <source>
        <dbReference type="Proteomes" id="UP000007755"/>
    </source>
</evidence>